<dbReference type="GO" id="GO:0003682">
    <property type="term" value="F:chromatin binding"/>
    <property type="evidence" value="ECO:0007669"/>
    <property type="project" value="TreeGrafter"/>
</dbReference>
<dbReference type="PROSITE" id="PS50082">
    <property type="entry name" value="WD_REPEATS_2"/>
    <property type="match status" value="3"/>
</dbReference>
<proteinExistence type="predicted"/>
<name>A0AAQ3JSR2_9LILI</name>
<comment type="subcellular location">
    <subcellularLocation>
        <location evidence="1">Nucleus</location>
    </subcellularLocation>
</comment>
<keyword evidence="11" id="KW-1185">Reference proteome</keyword>
<keyword evidence="2 5" id="KW-0853">WD repeat</keyword>
<evidence type="ECO:0000256" key="1">
    <source>
        <dbReference type="ARBA" id="ARBA00004123"/>
    </source>
</evidence>
<organism evidence="10 11">
    <name type="scientific">Canna indica</name>
    <name type="common">Indian-shot</name>
    <dbReference type="NCBI Taxonomy" id="4628"/>
    <lineage>
        <taxon>Eukaryota</taxon>
        <taxon>Viridiplantae</taxon>
        <taxon>Streptophyta</taxon>
        <taxon>Embryophyta</taxon>
        <taxon>Tracheophyta</taxon>
        <taxon>Spermatophyta</taxon>
        <taxon>Magnoliopsida</taxon>
        <taxon>Liliopsida</taxon>
        <taxon>Zingiberales</taxon>
        <taxon>Cannaceae</taxon>
        <taxon>Canna</taxon>
    </lineage>
</organism>
<feature type="region of interest" description="Disordered" evidence="6">
    <location>
        <begin position="391"/>
        <end position="417"/>
    </location>
</feature>
<dbReference type="GO" id="GO:0003677">
    <property type="term" value="F:DNA binding"/>
    <property type="evidence" value="ECO:0007669"/>
    <property type="project" value="UniProtKB-KW"/>
</dbReference>
<dbReference type="EMBL" id="CP136890">
    <property type="protein sequence ID" value="WOK95221.1"/>
    <property type="molecule type" value="Genomic_DNA"/>
</dbReference>
<gene>
    <name evidence="10" type="ORF">Cni_G03928</name>
</gene>
<dbReference type="GO" id="GO:0006281">
    <property type="term" value="P:DNA repair"/>
    <property type="evidence" value="ECO:0007669"/>
    <property type="project" value="TreeGrafter"/>
</dbReference>
<keyword evidence="3" id="KW-0677">Repeat</keyword>
<feature type="domain" description="WDHD1/CFT4 helical bundle" evidence="8">
    <location>
        <begin position="716"/>
        <end position="818"/>
    </location>
</feature>
<dbReference type="AlphaFoldDB" id="A0AAQ3JSR2"/>
<feature type="repeat" description="WD" evidence="5">
    <location>
        <begin position="140"/>
        <end position="181"/>
    </location>
</feature>
<dbReference type="GO" id="GO:0000278">
    <property type="term" value="P:mitotic cell cycle"/>
    <property type="evidence" value="ECO:0007669"/>
    <property type="project" value="TreeGrafter"/>
</dbReference>
<dbReference type="PROSITE" id="PS51257">
    <property type="entry name" value="PROKAR_LIPOPROTEIN"/>
    <property type="match status" value="1"/>
</dbReference>
<feature type="domain" description="WDHD1 first WD40" evidence="9">
    <location>
        <begin position="26"/>
        <end position="303"/>
    </location>
</feature>
<reference evidence="10 11" key="1">
    <citation type="submission" date="2023-10" db="EMBL/GenBank/DDBJ databases">
        <title>Chromosome-scale genome assembly provides insights into flower coloration mechanisms of Canna indica.</title>
        <authorList>
            <person name="Li C."/>
        </authorList>
    </citation>
    <scope>NUCLEOTIDE SEQUENCE [LARGE SCALE GENOMIC DNA]</scope>
    <source>
        <tissue evidence="10">Flower</tissue>
    </source>
</reference>
<dbReference type="SUPFAM" id="SSF50978">
    <property type="entry name" value="WD40 repeat-like"/>
    <property type="match status" value="1"/>
</dbReference>
<evidence type="ECO:0000256" key="3">
    <source>
        <dbReference type="ARBA" id="ARBA00022737"/>
    </source>
</evidence>
<dbReference type="Pfam" id="PF12341">
    <property type="entry name" value="Mcl1_mid"/>
    <property type="match status" value="1"/>
</dbReference>
<evidence type="ECO:0000259" key="8">
    <source>
        <dbReference type="Pfam" id="PF20946"/>
    </source>
</evidence>
<dbReference type="GO" id="GO:0043596">
    <property type="term" value="C:nuclear replication fork"/>
    <property type="evidence" value="ECO:0007669"/>
    <property type="project" value="TreeGrafter"/>
</dbReference>
<evidence type="ECO:0000313" key="10">
    <source>
        <dbReference type="EMBL" id="WOK95221.1"/>
    </source>
</evidence>
<evidence type="ECO:0000259" key="9">
    <source>
        <dbReference type="Pfam" id="PF24817"/>
    </source>
</evidence>
<sequence length="1000" mass="109059">MKRSLKLREAHKGNGSPALCSIQWGISGCDLVTASASDPCILIHDASQPSKPAKELRHHKDGVTALAVSPGSPSLASGSIDHSVKIYNLPDGEFESNITRFTLPIRSLAFSNKGSLLAAAGDDDGIKLIATIDSSISRVLKGHKGPVSSISFDPSNEYLASVDTLGTVIFWELSSGKQVHILKAIAPNCDADASLINVISWSPNGETLAVPGLKNDVVMYDRDTAEKMFTLKGDHERPVCFLAWSPNGKYMATSGLDMQVLIWDVDLRQDIERQKFDDRVCSLAWKENGNALAVIDVMGKFGVWESVVPSCMKSPTDGAAQTRDKGGLLLFDEDDENPSTSGSLDDTVEESHGESVLISRKRLRKQSISDEISDRDSDGEEGLLRQIELRKRHTSKHKKRTIDEKEENSSYLNSTRPKMQEAFQPGFTPAQAGKRHFLAYNMLGSITTIENEGYSHIEVDFHDTGRGPRVPAMTDYFGFTMAALSESGSVFSNPCKGEKNMSTLMYRPFGSWANNSEWSMRFEGEEVKAVALGTGWVAAITSLNFLRIFTEGGLQKHIICLNGPVVTAAGYKDTLSIVTHASECLHSGDQMLQVRVLKISDGTELINCHLPLSPTSILTWFGFSEEGQLSSYDSKGVLRVFSHQYGGSWLPVFSAHKTRKSDDENYWIVGLNANKLFCIICKSPDSYPMVVTPKPVLEILSLSIPVASSDLGAADLESELIMNRLHLSQIQKNIEESAMSGLDTSALDDEAFDIEAAMDRCILRLIASCCNGDKLVRATELARSLSLEKSLRGAIKLATALKLPILAERFNTILEERLFNGSTISAAIPYAASNSVISKMPVHKVALAPDVSGINPSTSSPSPGLVHFSKQETTEEKLKAVKGKESCKGTTSSNEGAKLDISQIRCHQTKATSNVVSHEASGKWGSDVDTCKKDSENNTIGGNLGEGANLRPSHRPINPFAKTASNQEKSSLLESIRRMKKADNEKDDKLSNKKIKTQKH</sequence>
<dbReference type="InterPro" id="IPR015943">
    <property type="entry name" value="WD40/YVTN_repeat-like_dom_sf"/>
</dbReference>
<dbReference type="InterPro" id="IPR057646">
    <property type="entry name" value="WD40_WDHD1_1st"/>
</dbReference>
<dbReference type="Pfam" id="PF24817">
    <property type="entry name" value="WD40_WDHD1_1st"/>
    <property type="match status" value="1"/>
</dbReference>
<dbReference type="InterPro" id="IPR001680">
    <property type="entry name" value="WD40_rpt"/>
</dbReference>
<dbReference type="PROSITE" id="PS50294">
    <property type="entry name" value="WD_REPEATS_REGION"/>
    <property type="match status" value="3"/>
</dbReference>
<feature type="domain" description="WDHD1/CFT4 second beta-propeller" evidence="7">
    <location>
        <begin position="421"/>
        <end position="706"/>
    </location>
</feature>
<feature type="repeat" description="WD" evidence="5">
    <location>
        <begin position="56"/>
        <end position="97"/>
    </location>
</feature>
<accession>A0AAQ3JSR2</accession>
<feature type="compositionally biased region" description="Polar residues" evidence="6">
    <location>
        <begin position="963"/>
        <end position="973"/>
    </location>
</feature>
<feature type="compositionally biased region" description="Basic and acidic residues" evidence="6">
    <location>
        <begin position="975"/>
        <end position="991"/>
    </location>
</feature>
<dbReference type="Proteomes" id="UP001327560">
    <property type="component" value="Chromosome 1"/>
</dbReference>
<evidence type="ECO:0000256" key="5">
    <source>
        <dbReference type="PROSITE-ProRule" id="PRU00221"/>
    </source>
</evidence>
<feature type="region of interest" description="Disordered" evidence="6">
    <location>
        <begin position="329"/>
        <end position="360"/>
    </location>
</feature>
<dbReference type="InterPro" id="IPR019775">
    <property type="entry name" value="WD40_repeat_CS"/>
</dbReference>
<keyword evidence="4" id="KW-0539">Nucleus</keyword>
<evidence type="ECO:0000256" key="4">
    <source>
        <dbReference type="ARBA" id="ARBA00023242"/>
    </source>
</evidence>
<dbReference type="SMART" id="SM00320">
    <property type="entry name" value="WD40"/>
    <property type="match status" value="7"/>
</dbReference>
<evidence type="ECO:0000259" key="7">
    <source>
        <dbReference type="Pfam" id="PF12341"/>
    </source>
</evidence>
<dbReference type="PANTHER" id="PTHR19932:SF10">
    <property type="entry name" value="WD REPEAT AND HMG-BOX DNA-BINDING PROTEIN 1"/>
    <property type="match status" value="1"/>
</dbReference>
<keyword evidence="10" id="KW-0238">DNA-binding</keyword>
<dbReference type="PANTHER" id="PTHR19932">
    <property type="entry name" value="WD REPEAT AND HMG-BOX DNA BINDING PROTEIN"/>
    <property type="match status" value="1"/>
</dbReference>
<dbReference type="InterPro" id="IPR048591">
    <property type="entry name" value="WDHD1/CFT4_hel"/>
</dbReference>
<feature type="repeat" description="WD" evidence="5">
    <location>
        <begin position="232"/>
        <end position="273"/>
    </location>
</feature>
<dbReference type="Pfam" id="PF20946">
    <property type="entry name" value="Ctf4_C"/>
    <property type="match status" value="1"/>
</dbReference>
<dbReference type="GO" id="GO:0006261">
    <property type="term" value="P:DNA-templated DNA replication"/>
    <property type="evidence" value="ECO:0007669"/>
    <property type="project" value="TreeGrafter"/>
</dbReference>
<evidence type="ECO:0000313" key="11">
    <source>
        <dbReference type="Proteomes" id="UP001327560"/>
    </source>
</evidence>
<evidence type="ECO:0000256" key="6">
    <source>
        <dbReference type="SAM" id="MobiDB-lite"/>
    </source>
</evidence>
<protein>
    <submittedName>
        <fullName evidence="10">WD repeat and HMG-box DNA-binding protein 1</fullName>
    </submittedName>
</protein>
<dbReference type="CDD" id="cd00200">
    <property type="entry name" value="WD40"/>
    <property type="match status" value="1"/>
</dbReference>
<dbReference type="PROSITE" id="PS00678">
    <property type="entry name" value="WD_REPEATS_1"/>
    <property type="match status" value="1"/>
</dbReference>
<evidence type="ECO:0000256" key="2">
    <source>
        <dbReference type="ARBA" id="ARBA00022574"/>
    </source>
</evidence>
<feature type="region of interest" description="Disordered" evidence="6">
    <location>
        <begin position="911"/>
        <end position="1000"/>
    </location>
</feature>
<dbReference type="InterPro" id="IPR022100">
    <property type="entry name" value="WDHD1/CFT4_beta-prop_2nd"/>
</dbReference>
<dbReference type="InterPro" id="IPR036322">
    <property type="entry name" value="WD40_repeat_dom_sf"/>
</dbReference>
<dbReference type="Gene3D" id="2.130.10.10">
    <property type="entry name" value="YVTN repeat-like/Quinoprotein amine dehydrogenase"/>
    <property type="match status" value="2"/>
</dbReference>
<feature type="compositionally biased region" description="Basic residues" evidence="6">
    <location>
        <begin position="391"/>
        <end position="400"/>
    </location>
</feature>